<dbReference type="SFLD" id="SFLDG01062">
    <property type="entry name" value="methyltransferase_(Class_A)"/>
    <property type="match status" value="1"/>
</dbReference>
<dbReference type="GO" id="GO:0046872">
    <property type="term" value="F:metal ion binding"/>
    <property type="evidence" value="ECO:0007669"/>
    <property type="project" value="UniProtKB-KW"/>
</dbReference>
<dbReference type="GO" id="GO:0051539">
    <property type="term" value="F:4 iron, 4 sulfur cluster binding"/>
    <property type="evidence" value="ECO:0007669"/>
    <property type="project" value="UniProtKB-UniRule"/>
</dbReference>
<dbReference type="InterPro" id="IPR048641">
    <property type="entry name" value="RlmN_N"/>
</dbReference>
<dbReference type="Gene3D" id="1.10.150.530">
    <property type="match status" value="1"/>
</dbReference>
<feature type="binding site" evidence="14">
    <location>
        <position position="159"/>
    </location>
    <ligand>
        <name>[4Fe-4S] cluster</name>
        <dbReference type="ChEBI" id="CHEBI:49883"/>
        <note>4Fe-4S-S-AdoMet</note>
    </ligand>
</feature>
<feature type="active site" description="S-methylcysteine intermediate" evidence="14">
    <location>
        <position position="384"/>
    </location>
</feature>
<dbReference type="InterPro" id="IPR013785">
    <property type="entry name" value="Aldolase_TIM"/>
</dbReference>
<dbReference type="Pfam" id="PF04055">
    <property type="entry name" value="Radical_SAM"/>
    <property type="match status" value="1"/>
</dbReference>
<evidence type="ECO:0000256" key="6">
    <source>
        <dbReference type="ARBA" id="ARBA00022603"/>
    </source>
</evidence>
<dbReference type="Proteomes" id="UP000198756">
    <property type="component" value="Unassembled WGS sequence"/>
</dbReference>
<keyword evidence="4 14" id="KW-0963">Cytoplasm</keyword>
<dbReference type="GO" id="GO:0019843">
    <property type="term" value="F:rRNA binding"/>
    <property type="evidence" value="ECO:0007669"/>
    <property type="project" value="UniProtKB-UniRule"/>
</dbReference>
<feature type="active site" description="Proton acceptor" evidence="14">
    <location>
        <position position="139"/>
    </location>
</feature>
<dbReference type="InterPro" id="IPR040072">
    <property type="entry name" value="Methyltransferase_A"/>
</dbReference>
<evidence type="ECO:0000256" key="5">
    <source>
        <dbReference type="ARBA" id="ARBA00022552"/>
    </source>
</evidence>
<organism evidence="16 17">
    <name type="scientific">Algoriphagus alkaliphilus</name>
    <dbReference type="NCBI Taxonomy" id="279824"/>
    <lineage>
        <taxon>Bacteria</taxon>
        <taxon>Pseudomonadati</taxon>
        <taxon>Bacteroidota</taxon>
        <taxon>Cytophagia</taxon>
        <taxon>Cytophagales</taxon>
        <taxon>Cyclobacteriaceae</taxon>
        <taxon>Algoriphagus</taxon>
    </lineage>
</organism>
<keyword evidence="17" id="KW-1185">Reference proteome</keyword>
<feature type="binding site" evidence="14">
    <location>
        <begin position="210"/>
        <end position="211"/>
    </location>
    <ligand>
        <name>S-adenosyl-L-methionine</name>
        <dbReference type="ChEBI" id="CHEBI:59789"/>
    </ligand>
</feature>
<sequence>MNTFLGYANTLTIYNLTNFQLSHHPTFLQFSNFGIFQSFNTYLCPVENQKIDIRKLSLTELEEYFLANGEKKFRAKQVYDWLWNKSLKNFDDMSNISLSTREMLKENFIINHIQVDLMQHSSDGTIKNAVKLFDDKIVESVLIPTTKRITACVSSQVGCSLDCNFCATARLKRMRNLTPGEIYDQVVAIKEEAETYFQRPLTNIVFMGMGEPLLNYANVIEAIDKITSPEGLGMAPRRITLSTVGVTKMIRKMADDEVKFNLAVSLHSAINETRSRLMPINDSNPVEELGEALKYWYQKTKRKVTYEYVIWDGINDDEKHARALAKFCKIIPSKVNLIQYNPIDEGEFRQAKQEAVDMYVRILEQNGIIAKVRKSRGQDIDAACGQLANKNEVAQLINS</sequence>
<dbReference type="CDD" id="cd01335">
    <property type="entry name" value="Radical_SAM"/>
    <property type="match status" value="1"/>
</dbReference>
<accession>A0A1G5WQF7</accession>
<dbReference type="Gene3D" id="3.20.20.70">
    <property type="entry name" value="Aldolase class I"/>
    <property type="match status" value="1"/>
</dbReference>
<feature type="domain" description="Radical SAM core" evidence="15">
    <location>
        <begin position="145"/>
        <end position="379"/>
    </location>
</feature>
<feature type="binding site" evidence="14">
    <location>
        <position position="341"/>
    </location>
    <ligand>
        <name>S-adenosyl-L-methionine</name>
        <dbReference type="ChEBI" id="CHEBI:59789"/>
    </ligand>
</feature>
<evidence type="ECO:0000256" key="3">
    <source>
        <dbReference type="ARBA" id="ARBA00022485"/>
    </source>
</evidence>
<comment type="miscellaneous">
    <text evidence="14">Reaction proceeds by a ping-pong mechanism involving intermediate methylation of a conserved cysteine residue.</text>
</comment>
<evidence type="ECO:0000256" key="8">
    <source>
        <dbReference type="ARBA" id="ARBA00022691"/>
    </source>
</evidence>
<dbReference type="InterPro" id="IPR058240">
    <property type="entry name" value="rSAM_sf"/>
</dbReference>
<keyword evidence="12 14" id="KW-0411">Iron-sulfur</keyword>
<dbReference type="GO" id="GO:0005737">
    <property type="term" value="C:cytoplasm"/>
    <property type="evidence" value="ECO:0007669"/>
    <property type="project" value="UniProtKB-SubCell"/>
</dbReference>
<dbReference type="InterPro" id="IPR007197">
    <property type="entry name" value="rSAM"/>
</dbReference>
<dbReference type="SFLD" id="SFLDF00275">
    <property type="entry name" value="adenosine_C2_methyltransferase"/>
    <property type="match status" value="1"/>
</dbReference>
<dbReference type="PIRSF" id="PIRSF006004">
    <property type="entry name" value="CHP00048"/>
    <property type="match status" value="1"/>
</dbReference>
<comment type="similarity">
    <text evidence="2 14">Belongs to the radical SAM superfamily. RlmN family.</text>
</comment>
<dbReference type="InterPro" id="IPR004383">
    <property type="entry name" value="rRNA_lsu_MTrfase_RlmN/Cfr"/>
</dbReference>
<keyword evidence="3 14" id="KW-0004">4Fe-4S</keyword>
<dbReference type="SFLD" id="SFLDS00029">
    <property type="entry name" value="Radical_SAM"/>
    <property type="match status" value="1"/>
</dbReference>
<evidence type="ECO:0000256" key="14">
    <source>
        <dbReference type="HAMAP-Rule" id="MF_01849"/>
    </source>
</evidence>
<dbReference type="GO" id="GO:0070040">
    <property type="term" value="F:rRNA (adenine(2503)-C2-)-methyltransferase activity"/>
    <property type="evidence" value="ECO:0007669"/>
    <property type="project" value="UniProtKB-UniRule"/>
</dbReference>
<evidence type="ECO:0000256" key="9">
    <source>
        <dbReference type="ARBA" id="ARBA00022694"/>
    </source>
</evidence>
<dbReference type="NCBIfam" id="TIGR00048">
    <property type="entry name" value="rRNA_mod_RlmN"/>
    <property type="match status" value="1"/>
</dbReference>
<feature type="binding site" evidence="14">
    <location>
        <position position="242"/>
    </location>
    <ligand>
        <name>S-adenosyl-L-methionine</name>
        <dbReference type="ChEBI" id="CHEBI:59789"/>
    </ligand>
</feature>
<proteinExistence type="inferred from homology"/>
<comment type="subcellular location">
    <subcellularLocation>
        <location evidence="1 14">Cytoplasm</location>
    </subcellularLocation>
</comment>
<dbReference type="STRING" id="279824.SAMN03080617_01239"/>
<dbReference type="GO" id="GO:0030488">
    <property type="term" value="P:tRNA methylation"/>
    <property type="evidence" value="ECO:0007669"/>
    <property type="project" value="UniProtKB-UniRule"/>
</dbReference>
<dbReference type="SUPFAM" id="SSF102114">
    <property type="entry name" value="Radical SAM enzymes"/>
    <property type="match status" value="1"/>
</dbReference>
<comment type="catalytic activity">
    <reaction evidence="14">
        <text>adenosine(2503) in 23S rRNA + 2 reduced [2Fe-2S]-[ferredoxin] + 2 S-adenosyl-L-methionine = 2-methyladenosine(2503) in 23S rRNA + 5'-deoxyadenosine + L-methionine + 2 oxidized [2Fe-2S]-[ferredoxin] + S-adenosyl-L-homocysteine</text>
        <dbReference type="Rhea" id="RHEA:42916"/>
        <dbReference type="Rhea" id="RHEA-COMP:10000"/>
        <dbReference type="Rhea" id="RHEA-COMP:10001"/>
        <dbReference type="Rhea" id="RHEA-COMP:10152"/>
        <dbReference type="Rhea" id="RHEA-COMP:10282"/>
        <dbReference type="ChEBI" id="CHEBI:17319"/>
        <dbReference type="ChEBI" id="CHEBI:33737"/>
        <dbReference type="ChEBI" id="CHEBI:33738"/>
        <dbReference type="ChEBI" id="CHEBI:57844"/>
        <dbReference type="ChEBI" id="CHEBI:57856"/>
        <dbReference type="ChEBI" id="CHEBI:59789"/>
        <dbReference type="ChEBI" id="CHEBI:74411"/>
        <dbReference type="ChEBI" id="CHEBI:74497"/>
        <dbReference type="EC" id="2.1.1.192"/>
    </reaction>
</comment>
<evidence type="ECO:0000259" key="15">
    <source>
        <dbReference type="PROSITE" id="PS51918"/>
    </source>
</evidence>
<keyword evidence="10 14" id="KW-0479">Metal-binding</keyword>
<evidence type="ECO:0000256" key="7">
    <source>
        <dbReference type="ARBA" id="ARBA00022679"/>
    </source>
</evidence>
<keyword evidence="8 14" id="KW-0949">S-adenosyl-L-methionine</keyword>
<keyword evidence="7 14" id="KW-0808">Transferase</keyword>
<evidence type="ECO:0000256" key="13">
    <source>
        <dbReference type="ARBA" id="ARBA00023157"/>
    </source>
</evidence>
<comment type="function">
    <text evidence="14">Specifically methylates position 2 of adenine 2503 in 23S rRNA and position 2 of adenine 37 in tRNAs.</text>
</comment>
<protein>
    <recommendedName>
        <fullName evidence="14">Probable dual-specificity RNA methyltransferase RlmN</fullName>
        <ecNumber evidence="14">2.1.1.192</ecNumber>
    </recommendedName>
    <alternativeName>
        <fullName evidence="14">23S rRNA (adenine(2503)-C(2))-methyltransferase</fullName>
    </alternativeName>
    <alternativeName>
        <fullName evidence="14">23S rRNA m2A2503 methyltransferase</fullName>
    </alternativeName>
    <alternativeName>
        <fullName evidence="14">Ribosomal RNA large subunit methyltransferase N</fullName>
    </alternativeName>
    <alternativeName>
        <fullName evidence="14">tRNA (adenine(37)-C(2))-methyltransferase</fullName>
    </alternativeName>
    <alternativeName>
        <fullName evidence="14">tRNA m2A37 methyltransferase</fullName>
    </alternativeName>
</protein>
<feature type="binding site" evidence="14">
    <location>
        <begin position="265"/>
        <end position="267"/>
    </location>
    <ligand>
        <name>S-adenosyl-L-methionine</name>
        <dbReference type="ChEBI" id="CHEBI:59789"/>
    </ligand>
</feature>
<dbReference type="AlphaFoldDB" id="A0A1G5WQF7"/>
<dbReference type="RefSeq" id="WP_245693189.1">
    <property type="nucleotide sequence ID" value="NZ_FMXE01000007.1"/>
</dbReference>
<dbReference type="GO" id="GO:0002935">
    <property type="term" value="F:tRNA (adenine(37)-C2)-methyltransferase activity"/>
    <property type="evidence" value="ECO:0007669"/>
    <property type="project" value="UniProtKB-UniRule"/>
</dbReference>
<comment type="caution">
    <text evidence="14">Lacks conserved residue(s) required for the propagation of feature annotation.</text>
</comment>
<evidence type="ECO:0000256" key="2">
    <source>
        <dbReference type="ARBA" id="ARBA00007544"/>
    </source>
</evidence>
<dbReference type="InterPro" id="IPR027492">
    <property type="entry name" value="RNA_MTrfase_RlmN"/>
</dbReference>
<evidence type="ECO:0000256" key="12">
    <source>
        <dbReference type="ARBA" id="ARBA00023014"/>
    </source>
</evidence>
<feature type="binding site" evidence="14">
    <location>
        <position position="166"/>
    </location>
    <ligand>
        <name>[4Fe-4S] cluster</name>
        <dbReference type="ChEBI" id="CHEBI:49883"/>
        <note>4Fe-4S-S-AdoMet</note>
    </ligand>
</feature>
<evidence type="ECO:0000256" key="11">
    <source>
        <dbReference type="ARBA" id="ARBA00023004"/>
    </source>
</evidence>
<keyword evidence="9 14" id="KW-0819">tRNA processing</keyword>
<evidence type="ECO:0000313" key="17">
    <source>
        <dbReference type="Proteomes" id="UP000198756"/>
    </source>
</evidence>
<name>A0A1G5WQF7_9BACT</name>
<keyword evidence="11 14" id="KW-0408">Iron</keyword>
<dbReference type="Pfam" id="PF21016">
    <property type="entry name" value="RlmN_N"/>
    <property type="match status" value="1"/>
</dbReference>
<evidence type="ECO:0000313" key="16">
    <source>
        <dbReference type="EMBL" id="SDA60333.1"/>
    </source>
</evidence>
<dbReference type="PROSITE" id="PS51918">
    <property type="entry name" value="RADICAL_SAM"/>
    <property type="match status" value="1"/>
</dbReference>
<evidence type="ECO:0000256" key="1">
    <source>
        <dbReference type="ARBA" id="ARBA00004496"/>
    </source>
</evidence>
<gene>
    <name evidence="14" type="primary">rlmN</name>
    <name evidence="16" type="ORF">SAMN03080617_01239</name>
</gene>
<keyword evidence="5 14" id="KW-0698">rRNA processing</keyword>
<evidence type="ECO:0000256" key="10">
    <source>
        <dbReference type="ARBA" id="ARBA00022723"/>
    </source>
</evidence>
<reference evidence="17" key="1">
    <citation type="submission" date="2016-10" db="EMBL/GenBank/DDBJ databases">
        <authorList>
            <person name="Varghese N."/>
            <person name="Submissions S."/>
        </authorList>
    </citation>
    <scope>NUCLEOTIDE SEQUENCE [LARGE SCALE GENOMIC DNA]</scope>
    <source>
        <strain evidence="17">DSM 22703</strain>
    </source>
</reference>
<dbReference type="EMBL" id="FMXE01000007">
    <property type="protein sequence ID" value="SDA60333.1"/>
    <property type="molecule type" value="Genomic_DNA"/>
</dbReference>
<dbReference type="EC" id="2.1.1.192" evidence="14"/>
<dbReference type="PANTHER" id="PTHR30544">
    <property type="entry name" value="23S RRNA METHYLTRANSFERASE"/>
    <property type="match status" value="1"/>
</dbReference>
<keyword evidence="13 14" id="KW-1015">Disulfide bond</keyword>
<dbReference type="GO" id="GO:0070475">
    <property type="term" value="P:rRNA base methylation"/>
    <property type="evidence" value="ECO:0007669"/>
    <property type="project" value="UniProtKB-UniRule"/>
</dbReference>
<dbReference type="HAMAP" id="MF_01849">
    <property type="entry name" value="RNA_methyltr_RlmN"/>
    <property type="match status" value="1"/>
</dbReference>
<dbReference type="GO" id="GO:0000049">
    <property type="term" value="F:tRNA binding"/>
    <property type="evidence" value="ECO:0007669"/>
    <property type="project" value="UniProtKB-UniRule"/>
</dbReference>
<evidence type="ECO:0000256" key="4">
    <source>
        <dbReference type="ARBA" id="ARBA00022490"/>
    </source>
</evidence>
<comment type="catalytic activity">
    <reaction evidence="14">
        <text>adenosine(37) in tRNA + 2 reduced [2Fe-2S]-[ferredoxin] + 2 S-adenosyl-L-methionine = 2-methyladenosine(37) in tRNA + 5'-deoxyadenosine + L-methionine + 2 oxidized [2Fe-2S]-[ferredoxin] + S-adenosyl-L-homocysteine</text>
        <dbReference type="Rhea" id="RHEA:43332"/>
        <dbReference type="Rhea" id="RHEA-COMP:10000"/>
        <dbReference type="Rhea" id="RHEA-COMP:10001"/>
        <dbReference type="Rhea" id="RHEA-COMP:10162"/>
        <dbReference type="Rhea" id="RHEA-COMP:10485"/>
        <dbReference type="ChEBI" id="CHEBI:17319"/>
        <dbReference type="ChEBI" id="CHEBI:33737"/>
        <dbReference type="ChEBI" id="CHEBI:33738"/>
        <dbReference type="ChEBI" id="CHEBI:57844"/>
        <dbReference type="ChEBI" id="CHEBI:57856"/>
        <dbReference type="ChEBI" id="CHEBI:59789"/>
        <dbReference type="ChEBI" id="CHEBI:74411"/>
        <dbReference type="ChEBI" id="CHEBI:74497"/>
        <dbReference type="EC" id="2.1.1.192"/>
    </reaction>
</comment>
<dbReference type="FunFam" id="3.20.20.70:FF:000014">
    <property type="entry name" value="Probable dual-specificity RNA methyltransferase RlmN"/>
    <property type="match status" value="1"/>
</dbReference>
<dbReference type="PANTHER" id="PTHR30544:SF5">
    <property type="entry name" value="RADICAL SAM CORE DOMAIN-CONTAINING PROTEIN"/>
    <property type="match status" value="1"/>
</dbReference>
<comment type="cofactor">
    <cofactor evidence="14">
        <name>[4Fe-4S] cluster</name>
        <dbReference type="ChEBI" id="CHEBI:49883"/>
    </cofactor>
    <text evidence="14">Binds 1 [4Fe-4S] cluster. The cluster is coordinated with 3 cysteines and an exchangeable S-adenosyl-L-methionine.</text>
</comment>
<keyword evidence="6 14" id="KW-0489">Methyltransferase</keyword>
<feature type="binding site" evidence="14">
    <location>
        <position position="163"/>
    </location>
    <ligand>
        <name>[4Fe-4S] cluster</name>
        <dbReference type="ChEBI" id="CHEBI:49883"/>
        <note>4Fe-4S-S-AdoMet</note>
    </ligand>
</feature>